<sequence>MVSRSLLAVAAALALTAAGSGHARVRPRGPSSAPGRAGVVYAAHRGGALEVPENSLSGLVTAVRRHQAEVIDFDTRVLRDGTPVVMHDATLDRTTSSTGRVAALTPARWRGVLLRPDPALPGRWRPEPPPTVAEVLDRLGGQRTLTMEVKDPAGLPRLAEMVKARGLAGSVFVNTNRPALARRVHRLGLRAQLWRSAAQMRTDDFAAWRSFVELLDIDYQARDQDVRRAVRSGIPRVWGHTVNTPADRDRMLRLGCGGIITDAPGLLTRTPVRP</sequence>
<feature type="signal peptide" evidence="1">
    <location>
        <begin position="1"/>
        <end position="23"/>
    </location>
</feature>
<dbReference type="GO" id="GO:0008081">
    <property type="term" value="F:phosphoric diester hydrolase activity"/>
    <property type="evidence" value="ECO:0007669"/>
    <property type="project" value="InterPro"/>
</dbReference>
<dbReference type="PANTHER" id="PTHR46211">
    <property type="entry name" value="GLYCEROPHOSPHORYL DIESTER PHOSPHODIESTERASE"/>
    <property type="match status" value="1"/>
</dbReference>
<dbReference type="AlphaFoldDB" id="A0A4Z0FZR4"/>
<comment type="caution">
    <text evidence="3">The sequence shown here is derived from an EMBL/GenBank/DDBJ whole genome shotgun (WGS) entry which is preliminary data.</text>
</comment>
<keyword evidence="4" id="KW-1185">Reference proteome</keyword>
<evidence type="ECO:0000313" key="3">
    <source>
        <dbReference type="EMBL" id="TGA88448.1"/>
    </source>
</evidence>
<reference evidence="3 4" key="1">
    <citation type="submission" date="2019-03" db="EMBL/GenBank/DDBJ databases">
        <authorList>
            <person name="Gonzalez-Pimentel J.L."/>
        </authorList>
    </citation>
    <scope>NUCLEOTIDE SEQUENCE [LARGE SCALE GENOMIC DNA]</scope>
    <source>
        <strain evidence="3 4">JCM 31289</strain>
    </source>
</reference>
<dbReference type="GO" id="GO:0006629">
    <property type="term" value="P:lipid metabolic process"/>
    <property type="evidence" value="ECO:0007669"/>
    <property type="project" value="InterPro"/>
</dbReference>
<feature type="chain" id="PRO_5021272325" evidence="1">
    <location>
        <begin position="24"/>
        <end position="274"/>
    </location>
</feature>
<organism evidence="3 4">
    <name type="scientific">Streptomyces palmae</name>
    <dbReference type="NCBI Taxonomy" id="1701085"/>
    <lineage>
        <taxon>Bacteria</taxon>
        <taxon>Bacillati</taxon>
        <taxon>Actinomycetota</taxon>
        <taxon>Actinomycetes</taxon>
        <taxon>Kitasatosporales</taxon>
        <taxon>Streptomycetaceae</taxon>
        <taxon>Streptomyces</taxon>
    </lineage>
</organism>
<name>A0A4Z0FZR4_9ACTN</name>
<dbReference type="InterPro" id="IPR017946">
    <property type="entry name" value="PLC-like_Pdiesterase_TIM-brl"/>
</dbReference>
<dbReference type="Pfam" id="PF03009">
    <property type="entry name" value="GDPD"/>
    <property type="match status" value="1"/>
</dbReference>
<dbReference type="Proteomes" id="UP000297948">
    <property type="component" value="Unassembled WGS sequence"/>
</dbReference>
<proteinExistence type="predicted"/>
<dbReference type="SUPFAM" id="SSF51695">
    <property type="entry name" value="PLC-like phosphodiesterases"/>
    <property type="match status" value="1"/>
</dbReference>
<dbReference type="EMBL" id="SRID01000484">
    <property type="protein sequence ID" value="TGA88448.1"/>
    <property type="molecule type" value="Genomic_DNA"/>
</dbReference>
<accession>A0A4Z0FZR4</accession>
<dbReference type="OrthoDB" id="9758957at2"/>
<dbReference type="PROSITE" id="PS51704">
    <property type="entry name" value="GP_PDE"/>
    <property type="match status" value="1"/>
</dbReference>
<keyword evidence="1" id="KW-0732">Signal</keyword>
<dbReference type="InterPro" id="IPR030395">
    <property type="entry name" value="GP_PDE_dom"/>
</dbReference>
<evidence type="ECO:0000313" key="4">
    <source>
        <dbReference type="Proteomes" id="UP000297948"/>
    </source>
</evidence>
<dbReference type="RefSeq" id="WP_135342193.1">
    <property type="nucleotide sequence ID" value="NZ_JBHLTX010000049.1"/>
</dbReference>
<feature type="domain" description="GP-PDE" evidence="2">
    <location>
        <begin position="39"/>
        <end position="271"/>
    </location>
</feature>
<dbReference type="PANTHER" id="PTHR46211:SF14">
    <property type="entry name" value="GLYCEROPHOSPHODIESTER PHOSPHODIESTERASE"/>
    <property type="match status" value="1"/>
</dbReference>
<dbReference type="Gene3D" id="3.20.20.190">
    <property type="entry name" value="Phosphatidylinositol (PI) phosphodiesterase"/>
    <property type="match status" value="1"/>
</dbReference>
<gene>
    <name evidence="3" type="ORF">E4099_29625</name>
</gene>
<evidence type="ECO:0000256" key="1">
    <source>
        <dbReference type="SAM" id="SignalP"/>
    </source>
</evidence>
<evidence type="ECO:0000259" key="2">
    <source>
        <dbReference type="PROSITE" id="PS51704"/>
    </source>
</evidence>
<dbReference type="CDD" id="cd08556">
    <property type="entry name" value="GDPD"/>
    <property type="match status" value="1"/>
</dbReference>
<protein>
    <submittedName>
        <fullName evidence="3">Glycerophosphodiester phosphodiesterase</fullName>
    </submittedName>
</protein>